<reference evidence="3 4" key="1">
    <citation type="journal article" date="2012" name="Science">
        <title>The Paleozoic origin of enzymatic lignin decomposition reconstructed from 31 fungal genomes.</title>
        <authorList>
            <person name="Floudas D."/>
            <person name="Binder M."/>
            <person name="Riley R."/>
            <person name="Barry K."/>
            <person name="Blanchette R.A."/>
            <person name="Henrissat B."/>
            <person name="Martinez A.T."/>
            <person name="Otillar R."/>
            <person name="Spatafora J.W."/>
            <person name="Yadav J.S."/>
            <person name="Aerts A."/>
            <person name="Benoit I."/>
            <person name="Boyd A."/>
            <person name="Carlson A."/>
            <person name="Copeland A."/>
            <person name="Coutinho P.M."/>
            <person name="de Vries R.P."/>
            <person name="Ferreira P."/>
            <person name="Findley K."/>
            <person name="Foster B."/>
            <person name="Gaskell J."/>
            <person name="Glotzer D."/>
            <person name="Gorecki P."/>
            <person name="Heitman J."/>
            <person name="Hesse C."/>
            <person name="Hori C."/>
            <person name="Igarashi K."/>
            <person name="Jurgens J.A."/>
            <person name="Kallen N."/>
            <person name="Kersten P."/>
            <person name="Kohler A."/>
            <person name="Kuees U."/>
            <person name="Kumar T.K.A."/>
            <person name="Kuo A."/>
            <person name="LaButti K."/>
            <person name="Larrondo L.F."/>
            <person name="Lindquist E."/>
            <person name="Ling A."/>
            <person name="Lombard V."/>
            <person name="Lucas S."/>
            <person name="Lundell T."/>
            <person name="Martin R."/>
            <person name="McLaughlin D.J."/>
            <person name="Morgenstern I."/>
            <person name="Morin E."/>
            <person name="Murat C."/>
            <person name="Nagy L.G."/>
            <person name="Nolan M."/>
            <person name="Ohm R.A."/>
            <person name="Patyshakuliyeva A."/>
            <person name="Rokas A."/>
            <person name="Ruiz-Duenas F.J."/>
            <person name="Sabat G."/>
            <person name="Salamov A."/>
            <person name="Samejima M."/>
            <person name="Schmutz J."/>
            <person name="Slot J.C."/>
            <person name="St John F."/>
            <person name="Stenlid J."/>
            <person name="Sun H."/>
            <person name="Sun S."/>
            <person name="Syed K."/>
            <person name="Tsang A."/>
            <person name="Wiebenga A."/>
            <person name="Young D."/>
            <person name="Pisabarro A."/>
            <person name="Eastwood D.C."/>
            <person name="Martin F."/>
            <person name="Cullen D."/>
            <person name="Grigoriev I.V."/>
            <person name="Hibbett D.S."/>
        </authorList>
    </citation>
    <scope>NUCLEOTIDE SEQUENCE</scope>
    <source>
        <strain evidence="4">FP-58527</strain>
    </source>
</reference>
<gene>
    <name evidence="3" type="ORF">FOMPIDRAFT_82406</name>
</gene>
<dbReference type="InterPro" id="IPR000772">
    <property type="entry name" value="Ricin_B_lectin"/>
</dbReference>
<evidence type="ECO:0000259" key="2">
    <source>
        <dbReference type="Pfam" id="PF14200"/>
    </source>
</evidence>
<dbReference type="InterPro" id="IPR035992">
    <property type="entry name" value="Ricin_B-like_lectins"/>
</dbReference>
<dbReference type="OrthoDB" id="3249735at2759"/>
<name>S8DXH9_FOMSC</name>
<evidence type="ECO:0000256" key="1">
    <source>
        <dbReference type="SAM" id="SignalP"/>
    </source>
</evidence>
<evidence type="ECO:0000313" key="3">
    <source>
        <dbReference type="EMBL" id="EPS97736.1"/>
    </source>
</evidence>
<dbReference type="eggNOG" id="ENOG502SYF8">
    <property type="taxonomic scope" value="Eukaryota"/>
</dbReference>
<dbReference type="InParanoid" id="S8DXH9"/>
<protein>
    <recommendedName>
        <fullName evidence="2">Ricin B lectin domain-containing protein</fullName>
    </recommendedName>
</protein>
<feature type="chain" id="PRO_5004550175" description="Ricin B lectin domain-containing protein" evidence="1">
    <location>
        <begin position="20"/>
        <end position="180"/>
    </location>
</feature>
<feature type="signal peptide" evidence="1">
    <location>
        <begin position="1"/>
        <end position="19"/>
    </location>
</feature>
<evidence type="ECO:0000313" key="4">
    <source>
        <dbReference type="Proteomes" id="UP000015241"/>
    </source>
</evidence>
<accession>S8DXH9</accession>
<dbReference type="EMBL" id="KE504173">
    <property type="protein sequence ID" value="EPS97736.1"/>
    <property type="molecule type" value="Genomic_DNA"/>
</dbReference>
<dbReference type="HOGENOM" id="CLU_113566_0_0_1"/>
<dbReference type="AlphaFoldDB" id="S8DXH9"/>
<dbReference type="Proteomes" id="UP000015241">
    <property type="component" value="Unassembled WGS sequence"/>
</dbReference>
<organism evidence="3 4">
    <name type="scientific">Fomitopsis schrenkii</name>
    <name type="common">Brown rot fungus</name>
    <dbReference type="NCBI Taxonomy" id="2126942"/>
    <lineage>
        <taxon>Eukaryota</taxon>
        <taxon>Fungi</taxon>
        <taxon>Dikarya</taxon>
        <taxon>Basidiomycota</taxon>
        <taxon>Agaricomycotina</taxon>
        <taxon>Agaricomycetes</taxon>
        <taxon>Polyporales</taxon>
        <taxon>Fomitopsis</taxon>
    </lineage>
</organism>
<keyword evidence="1" id="KW-0732">Signal</keyword>
<dbReference type="Gene3D" id="2.80.10.50">
    <property type="match status" value="1"/>
</dbReference>
<dbReference type="SUPFAM" id="SSF50370">
    <property type="entry name" value="Ricin B-like lectins"/>
    <property type="match status" value="1"/>
</dbReference>
<keyword evidence="4" id="KW-1185">Reference proteome</keyword>
<dbReference type="STRING" id="743788.S8DXH9"/>
<dbReference type="PROSITE" id="PS50231">
    <property type="entry name" value="RICIN_B_LECTIN"/>
    <property type="match status" value="1"/>
</dbReference>
<dbReference type="Pfam" id="PF14200">
    <property type="entry name" value="RicinB_lectin_2"/>
    <property type="match status" value="1"/>
</dbReference>
<feature type="domain" description="Ricin B lectin" evidence="2">
    <location>
        <begin position="75"/>
        <end position="161"/>
    </location>
</feature>
<sequence>MAKLIYLLFLLYSLSPIKATSNGVALDCDTVPDGVYFIQNYGTGTVLGLDDGSSANGTKVYGFQKRDLSDNLVPAQLWVVSQDENAVYTIENTNSRTYMDLPSSASETPIIGNQGTGDTSQQWTITRNTADIAYVVQNRATGTYVDLLAGSSADLTPVNGWAGFGVSTPNDNQLWEFVPA</sequence>
<proteinExistence type="predicted"/>